<gene>
    <name evidence="2" type="ORF">TK0001_5941</name>
</gene>
<reference evidence="3" key="1">
    <citation type="submission" date="2017-10" db="EMBL/GenBank/DDBJ databases">
        <authorList>
            <person name="Regsiter A."/>
            <person name="William W."/>
        </authorList>
    </citation>
    <scope>NUCLEOTIDE SEQUENCE [LARGE SCALE GENOMIC DNA]</scope>
</reference>
<evidence type="ECO:0000256" key="1">
    <source>
        <dbReference type="SAM" id="MobiDB-lite"/>
    </source>
</evidence>
<proteinExistence type="predicted"/>
<dbReference type="AlphaFoldDB" id="A0A2N9AYV7"/>
<protein>
    <submittedName>
        <fullName evidence="2">Uncharacterized protein</fullName>
    </submittedName>
</protein>
<sequence>MSCDLRLEASHGAGGHRGNDVRLYEPRRRDDPRPQRQGGPLRPYMAAALVHDCQDRHRYAAEQRVRGCWNVVRERQEERRCGDKGAYGSDEAVQGPAHPVFGNLLHVGHVMDPLPFERHAGHAAHGMQMAVMADPGVRTRSR</sequence>
<feature type="region of interest" description="Disordered" evidence="1">
    <location>
        <begin position="1"/>
        <end position="42"/>
    </location>
</feature>
<organism evidence="2 3">
    <name type="scientific">Methylorubrum extorquens</name>
    <name type="common">Methylobacterium dichloromethanicum</name>
    <name type="synonym">Methylobacterium extorquens</name>
    <dbReference type="NCBI Taxonomy" id="408"/>
    <lineage>
        <taxon>Bacteria</taxon>
        <taxon>Pseudomonadati</taxon>
        <taxon>Pseudomonadota</taxon>
        <taxon>Alphaproteobacteria</taxon>
        <taxon>Hyphomicrobiales</taxon>
        <taxon>Methylobacteriaceae</taxon>
        <taxon>Methylorubrum</taxon>
    </lineage>
</organism>
<evidence type="ECO:0000313" key="2">
    <source>
        <dbReference type="EMBL" id="SOR32500.1"/>
    </source>
</evidence>
<feature type="compositionally biased region" description="Basic and acidic residues" evidence="1">
    <location>
        <begin position="17"/>
        <end position="34"/>
    </location>
</feature>
<evidence type="ECO:0000313" key="3">
    <source>
        <dbReference type="Proteomes" id="UP000233769"/>
    </source>
</evidence>
<accession>A0A2N9AYV7</accession>
<dbReference type="EMBL" id="LT962688">
    <property type="protein sequence ID" value="SOR32500.1"/>
    <property type="molecule type" value="Genomic_DNA"/>
</dbReference>
<dbReference type="Proteomes" id="UP000233769">
    <property type="component" value="Chromosome tk0001"/>
</dbReference>
<name>A0A2N9AYV7_METEX</name>